<evidence type="ECO:0000313" key="1">
    <source>
        <dbReference type="EMBL" id="RGR76924.1"/>
    </source>
</evidence>
<dbReference type="AlphaFoldDB" id="A0A412G6J5"/>
<protein>
    <recommendedName>
        <fullName evidence="3">Sporulation protein</fullName>
    </recommendedName>
</protein>
<dbReference type="InterPro" id="IPR010690">
    <property type="entry name" value="YqfD"/>
</dbReference>
<dbReference type="Proteomes" id="UP000284178">
    <property type="component" value="Unassembled WGS sequence"/>
</dbReference>
<name>A0A412G6J5_9FIRM</name>
<dbReference type="GeneID" id="83014009"/>
<keyword evidence="2" id="KW-1185">Reference proteome</keyword>
<accession>A0A412G6J5</accession>
<sequence>MRNRLPFLFGMDCWRLKIPLTFFLNQCLRQDIEVMELKLTPEGLVFWSPVTSRRRITSLFQDAECLGTSGVTGFLLHQFHQPLRLFSVALAAALWMFYSHCIVQVSVTGTDPTLQRQIEQQLAENGYAAPFFTVDQNLAETIEFLIKESFEDRLGWTEVTRTGSRIQLQFTDKEYVETPQLTNDPIYAQKEGMVVRFDVQHGEKKVKINEIVHPGDLLIDNELKDAFEVPQPLYVKGKVYGYTWYTVESSLSDAPDFPLHDALAFFRLLMDCRSQIAEQLQEDEKIIKENVLLFDRNAGTITMKIHYTLLEDLTRP</sequence>
<evidence type="ECO:0008006" key="3">
    <source>
        <dbReference type="Google" id="ProtNLM"/>
    </source>
</evidence>
<proteinExistence type="predicted"/>
<evidence type="ECO:0000313" key="2">
    <source>
        <dbReference type="Proteomes" id="UP000284178"/>
    </source>
</evidence>
<dbReference type="EMBL" id="QRUP01000001">
    <property type="protein sequence ID" value="RGR76924.1"/>
    <property type="molecule type" value="Genomic_DNA"/>
</dbReference>
<organism evidence="1 2">
    <name type="scientific">Holdemania filiformis</name>
    <dbReference type="NCBI Taxonomy" id="61171"/>
    <lineage>
        <taxon>Bacteria</taxon>
        <taxon>Bacillati</taxon>
        <taxon>Bacillota</taxon>
        <taxon>Erysipelotrichia</taxon>
        <taxon>Erysipelotrichales</taxon>
        <taxon>Erysipelotrichaceae</taxon>
        <taxon>Holdemania</taxon>
    </lineage>
</organism>
<comment type="caution">
    <text evidence="1">The sequence shown here is derived from an EMBL/GenBank/DDBJ whole genome shotgun (WGS) entry which is preliminary data.</text>
</comment>
<reference evidence="1 2" key="1">
    <citation type="submission" date="2018-08" db="EMBL/GenBank/DDBJ databases">
        <title>A genome reference for cultivated species of the human gut microbiota.</title>
        <authorList>
            <person name="Zou Y."/>
            <person name="Xue W."/>
            <person name="Luo G."/>
        </authorList>
    </citation>
    <scope>NUCLEOTIDE SEQUENCE [LARGE SCALE GENOMIC DNA]</scope>
    <source>
        <strain evidence="1 2">AF24-29</strain>
    </source>
</reference>
<gene>
    <name evidence="1" type="ORF">DWY25_01120</name>
</gene>
<dbReference type="RefSeq" id="WP_117892644.1">
    <property type="nucleotide sequence ID" value="NZ_CABJCV010000001.1"/>
</dbReference>
<dbReference type="Pfam" id="PF06898">
    <property type="entry name" value="YqfD"/>
    <property type="match status" value="1"/>
</dbReference>